<dbReference type="RefSeq" id="WP_386158893.1">
    <property type="nucleotide sequence ID" value="NZ_JBHMBS010000009.1"/>
</dbReference>
<evidence type="ECO:0000313" key="3">
    <source>
        <dbReference type="EMBL" id="MFB9678006.1"/>
    </source>
</evidence>
<gene>
    <name evidence="3" type="ORF">ACFFRH_21195</name>
</gene>
<dbReference type="EMBL" id="JBHMBS010000009">
    <property type="protein sequence ID" value="MFB9678006.1"/>
    <property type="molecule type" value="Genomic_DNA"/>
</dbReference>
<feature type="domain" description="GmrSD restriction endonucleases C-terminal" evidence="1">
    <location>
        <begin position="17"/>
        <end position="81"/>
    </location>
</feature>
<evidence type="ECO:0000259" key="2">
    <source>
        <dbReference type="Pfam" id="PF18755"/>
    </source>
</evidence>
<dbReference type="Proteomes" id="UP001589610">
    <property type="component" value="Unassembled WGS sequence"/>
</dbReference>
<feature type="domain" description="RAMA" evidence="2">
    <location>
        <begin position="152"/>
        <end position="248"/>
    </location>
</feature>
<dbReference type="InterPro" id="IPR011089">
    <property type="entry name" value="GmrSD_C"/>
</dbReference>
<dbReference type="Pfam" id="PF18755">
    <property type="entry name" value="RAMA"/>
    <property type="match status" value="1"/>
</dbReference>
<organism evidence="3 4">
    <name type="scientific">Streptosporangium vulgare</name>
    <dbReference type="NCBI Taxonomy" id="46190"/>
    <lineage>
        <taxon>Bacteria</taxon>
        <taxon>Bacillati</taxon>
        <taxon>Actinomycetota</taxon>
        <taxon>Actinomycetes</taxon>
        <taxon>Streptosporangiales</taxon>
        <taxon>Streptosporangiaceae</taxon>
        <taxon>Streptosporangium</taxon>
    </lineage>
</organism>
<keyword evidence="4" id="KW-1185">Reference proteome</keyword>
<protein>
    <submittedName>
        <fullName evidence="3">DUF1524 domain-containing protein</fullName>
    </submittedName>
</protein>
<reference evidence="3 4" key="1">
    <citation type="submission" date="2024-09" db="EMBL/GenBank/DDBJ databases">
        <authorList>
            <person name="Sun Q."/>
            <person name="Mori K."/>
        </authorList>
    </citation>
    <scope>NUCLEOTIDE SEQUENCE [LARGE SCALE GENOMIC DNA]</scope>
    <source>
        <strain evidence="3 4">JCM 3028</strain>
    </source>
</reference>
<dbReference type="InterPro" id="IPR040843">
    <property type="entry name" value="RAMA"/>
</dbReference>
<dbReference type="Pfam" id="PF07510">
    <property type="entry name" value="GmrSD_C"/>
    <property type="match status" value="1"/>
</dbReference>
<proteinExistence type="predicted"/>
<evidence type="ECO:0000313" key="4">
    <source>
        <dbReference type="Proteomes" id="UP001589610"/>
    </source>
</evidence>
<evidence type="ECO:0000259" key="1">
    <source>
        <dbReference type="Pfam" id="PF07510"/>
    </source>
</evidence>
<sequence>MRGGNHEYAFLRGGREYEIEHIWANRFERHRTEVKTTAEFYIRRNRLGALLLLPKSVNASFRDDPYERKIEHYYAENRLAASLHPKSRLRNTPFTHYLRDSGLDRAFQPCPEFGVREIERRQTLYRLLCEEIWNPVRLGFRLPSIPLPDPAPEQPGSRRHYGVEVVDLIKYGLIAPNAKIFRTVKGEMHFATVEEGGTIRVVATGQAYHSLSAAGAAVAGTRACAGWDVWRIERDGAALPLKRLREEAISRGLTSKV</sequence>
<name>A0ABV5TFW9_9ACTN</name>
<comment type="caution">
    <text evidence="3">The sequence shown here is derived from an EMBL/GenBank/DDBJ whole genome shotgun (WGS) entry which is preliminary data.</text>
</comment>
<accession>A0ABV5TFW9</accession>